<organism evidence="1 2">
    <name type="scientific">Dreissena polymorpha</name>
    <name type="common">Zebra mussel</name>
    <name type="synonym">Mytilus polymorpha</name>
    <dbReference type="NCBI Taxonomy" id="45954"/>
    <lineage>
        <taxon>Eukaryota</taxon>
        <taxon>Metazoa</taxon>
        <taxon>Spiralia</taxon>
        <taxon>Lophotrochozoa</taxon>
        <taxon>Mollusca</taxon>
        <taxon>Bivalvia</taxon>
        <taxon>Autobranchia</taxon>
        <taxon>Heteroconchia</taxon>
        <taxon>Euheterodonta</taxon>
        <taxon>Imparidentia</taxon>
        <taxon>Neoheterodontei</taxon>
        <taxon>Myida</taxon>
        <taxon>Dreissenoidea</taxon>
        <taxon>Dreissenidae</taxon>
        <taxon>Dreissena</taxon>
    </lineage>
</organism>
<dbReference type="AlphaFoldDB" id="A0A9D4KVL5"/>
<evidence type="ECO:0000313" key="2">
    <source>
        <dbReference type="Proteomes" id="UP000828390"/>
    </source>
</evidence>
<evidence type="ECO:0000313" key="1">
    <source>
        <dbReference type="EMBL" id="KAH3846439.1"/>
    </source>
</evidence>
<dbReference type="EMBL" id="JAIWYP010000003">
    <property type="protein sequence ID" value="KAH3846439.1"/>
    <property type="molecule type" value="Genomic_DNA"/>
</dbReference>
<keyword evidence="2" id="KW-1185">Reference proteome</keyword>
<name>A0A9D4KVL5_DREPO</name>
<dbReference type="Proteomes" id="UP000828390">
    <property type="component" value="Unassembled WGS sequence"/>
</dbReference>
<comment type="caution">
    <text evidence="1">The sequence shown here is derived from an EMBL/GenBank/DDBJ whole genome shotgun (WGS) entry which is preliminary data.</text>
</comment>
<protein>
    <submittedName>
        <fullName evidence="1">Uncharacterized protein</fullName>
    </submittedName>
</protein>
<accession>A0A9D4KVL5</accession>
<gene>
    <name evidence="1" type="ORF">DPMN_088740</name>
</gene>
<sequence>MYRNTGFDTFCNKETTNAIQLMSCKNGSHAICSIVSQPKCTSAQSGLERPCLL</sequence>
<proteinExistence type="predicted"/>
<reference evidence="1" key="2">
    <citation type="submission" date="2020-11" db="EMBL/GenBank/DDBJ databases">
        <authorList>
            <person name="McCartney M.A."/>
            <person name="Auch B."/>
            <person name="Kono T."/>
            <person name="Mallez S."/>
            <person name="Becker A."/>
            <person name="Gohl D.M."/>
            <person name="Silverstein K.A.T."/>
            <person name="Koren S."/>
            <person name="Bechman K.B."/>
            <person name="Herman A."/>
            <person name="Abrahante J.E."/>
            <person name="Garbe J."/>
        </authorList>
    </citation>
    <scope>NUCLEOTIDE SEQUENCE</scope>
    <source>
        <strain evidence="1">Duluth1</strain>
        <tissue evidence="1">Whole animal</tissue>
    </source>
</reference>
<reference evidence="1" key="1">
    <citation type="journal article" date="2019" name="bioRxiv">
        <title>The Genome of the Zebra Mussel, Dreissena polymorpha: A Resource for Invasive Species Research.</title>
        <authorList>
            <person name="McCartney M.A."/>
            <person name="Auch B."/>
            <person name="Kono T."/>
            <person name="Mallez S."/>
            <person name="Zhang Y."/>
            <person name="Obille A."/>
            <person name="Becker A."/>
            <person name="Abrahante J.E."/>
            <person name="Garbe J."/>
            <person name="Badalamenti J.P."/>
            <person name="Herman A."/>
            <person name="Mangelson H."/>
            <person name="Liachko I."/>
            <person name="Sullivan S."/>
            <person name="Sone E.D."/>
            <person name="Koren S."/>
            <person name="Silverstein K.A.T."/>
            <person name="Beckman K.B."/>
            <person name="Gohl D.M."/>
        </authorList>
    </citation>
    <scope>NUCLEOTIDE SEQUENCE</scope>
    <source>
        <strain evidence="1">Duluth1</strain>
        <tissue evidence="1">Whole animal</tissue>
    </source>
</reference>